<dbReference type="SUPFAM" id="SSF49785">
    <property type="entry name" value="Galactose-binding domain-like"/>
    <property type="match status" value="1"/>
</dbReference>
<evidence type="ECO:0000259" key="1">
    <source>
        <dbReference type="PROSITE" id="PS50022"/>
    </source>
</evidence>
<proteinExistence type="predicted"/>
<dbReference type="InterPro" id="IPR032164">
    <property type="entry name" value="DUF5000"/>
</dbReference>
<evidence type="ECO:0000313" key="3">
    <source>
        <dbReference type="Proteomes" id="UP000660862"/>
    </source>
</evidence>
<dbReference type="InterPro" id="IPR008979">
    <property type="entry name" value="Galactose-bd-like_sf"/>
</dbReference>
<dbReference type="Pfam" id="PF16391">
    <property type="entry name" value="DUF5000"/>
    <property type="match status" value="1"/>
</dbReference>
<reference evidence="2" key="2">
    <citation type="submission" date="2020-09" db="EMBL/GenBank/DDBJ databases">
        <authorList>
            <person name="Sun Q."/>
            <person name="Zhou Y."/>
        </authorList>
    </citation>
    <scope>NUCLEOTIDE SEQUENCE</scope>
    <source>
        <strain evidence="2">CGMCC 1.12195</strain>
    </source>
</reference>
<accession>A0A917M7D9</accession>
<name>A0A917M7D9_9SPHI</name>
<protein>
    <recommendedName>
        <fullName evidence="1">F5/8 type C domain-containing protein</fullName>
    </recommendedName>
</protein>
<dbReference type="AlphaFoldDB" id="A0A917M7D9"/>
<dbReference type="InterPro" id="IPR000421">
    <property type="entry name" value="FA58C"/>
</dbReference>
<dbReference type="EMBL" id="BMER01000001">
    <property type="protein sequence ID" value="GGG83839.1"/>
    <property type="molecule type" value="Genomic_DNA"/>
</dbReference>
<reference evidence="2" key="1">
    <citation type="journal article" date="2014" name="Int. J. Syst. Evol. Microbiol.">
        <title>Complete genome sequence of Corynebacterium casei LMG S-19264T (=DSM 44701T), isolated from a smear-ripened cheese.</title>
        <authorList>
            <consortium name="US DOE Joint Genome Institute (JGI-PGF)"/>
            <person name="Walter F."/>
            <person name="Albersmeier A."/>
            <person name="Kalinowski J."/>
            <person name="Ruckert C."/>
        </authorList>
    </citation>
    <scope>NUCLEOTIDE SEQUENCE</scope>
    <source>
        <strain evidence="2">CGMCC 1.12195</strain>
    </source>
</reference>
<keyword evidence="3" id="KW-1185">Reference proteome</keyword>
<organism evidence="2 3">
    <name type="scientific">Parapedobacter pyrenivorans</name>
    <dbReference type="NCBI Taxonomy" id="1305674"/>
    <lineage>
        <taxon>Bacteria</taxon>
        <taxon>Pseudomonadati</taxon>
        <taxon>Bacteroidota</taxon>
        <taxon>Sphingobacteriia</taxon>
        <taxon>Sphingobacteriales</taxon>
        <taxon>Sphingobacteriaceae</taxon>
        <taxon>Parapedobacter</taxon>
    </lineage>
</organism>
<comment type="caution">
    <text evidence="2">The sequence shown here is derived from an EMBL/GenBank/DDBJ whole genome shotgun (WGS) entry which is preliminary data.</text>
</comment>
<dbReference type="Pfam" id="PF16389">
    <property type="entry name" value="DUF4998"/>
    <property type="match status" value="1"/>
</dbReference>
<dbReference type="Gene3D" id="2.60.120.260">
    <property type="entry name" value="Galactose-binding domain-like"/>
    <property type="match status" value="1"/>
</dbReference>
<dbReference type="Proteomes" id="UP000660862">
    <property type="component" value="Unassembled WGS sequence"/>
</dbReference>
<gene>
    <name evidence="2" type="ORF">GCM10007415_16180</name>
</gene>
<sequence length="406" mass="46168">MMNSALVMKRKLLFGCLSVVLIAVTFASCIKQDAYKEFLKGGEISYAGRADSVIAQPGNGRIQLVIILGNDPNVNQVKVFWNDRRDSAEMQISEGVDKDTVRMIIENLTEGTYNLVVYTVDNKNNSSVAVNVNGEVYGENYVRSLFNRRLGEIGYSADGKLQLHWESSPPNEVYTEVRYQDRNEEIQSLMVSPNEILTEIENYKEGAEITYLSFFKPDPTAIDFFFPEATAVEIPKFERLLDKAGFRDFSLPTDVKDGGYGWVIEYLWDENYDPPGFATQSGIPQWFTLDLGVSTSLSKFKIWQANDRLYEKESVKKFEVWGSENPHMDGSWDSWTKLMTCESVKPSGLPVGERSSEDIAYAQAGEEFVFPEGTPKVRYLRFKLLENWGDSHFMTIAELSFWTNGR</sequence>
<dbReference type="PROSITE" id="PS50022">
    <property type="entry name" value="FA58C_3"/>
    <property type="match status" value="1"/>
</dbReference>
<evidence type="ECO:0000313" key="2">
    <source>
        <dbReference type="EMBL" id="GGG83839.1"/>
    </source>
</evidence>
<feature type="domain" description="F5/8 type C" evidence="1">
    <location>
        <begin position="268"/>
        <end position="401"/>
    </location>
</feature>